<comment type="caution">
    <text evidence="8">The sequence shown here is derived from an EMBL/GenBank/DDBJ whole genome shotgun (WGS) entry which is preliminary data.</text>
</comment>
<dbReference type="PANTHER" id="PTHR11432">
    <property type="entry name" value="NADH DEHYDROGENASE SUBUNIT 1"/>
    <property type="match status" value="1"/>
</dbReference>
<feature type="transmembrane region" description="Helical" evidence="7">
    <location>
        <begin position="87"/>
        <end position="111"/>
    </location>
</feature>
<accession>A0A6P0EVR6</accession>
<evidence type="ECO:0000256" key="2">
    <source>
        <dbReference type="ARBA" id="ARBA00022692"/>
    </source>
</evidence>
<evidence type="ECO:0000313" key="8">
    <source>
        <dbReference type="EMBL" id="NEK93378.1"/>
    </source>
</evidence>
<feature type="transmembrane region" description="Helical" evidence="7">
    <location>
        <begin position="365"/>
        <end position="390"/>
    </location>
</feature>
<feature type="transmembrane region" description="Helical" evidence="7">
    <location>
        <begin position="182"/>
        <end position="200"/>
    </location>
</feature>
<keyword evidence="5" id="KW-0520">NAD</keyword>
<sequence length="391" mass="41344">MARAGHAPQPTWWIASTDGATPSRSRPGPPPSCPFRSQIWQLRCTAPNWPRPGWSLRASRSTGRRPFTRRRWPVSDVLAATSTSAEAWGLVPAVLVVITAGLVLALVVAAVDSAVVTGRGLGTAAEPLRSGSRLLLEERRTTLAPDRLLWRVGGGVVPVAALLSLAVVPFGGRTLWSTSADLVWFNAMEALLWAAVWIVGWGPNSLHSLVGGYRFLAQGLAYELPLMFSLIGVGVAAGSLRTTDIVVAQSDLWFVVTMPVGFVVFVTSAAAFAFWGPFAAPAGGDIAGGVTSELSGPDRLLLQLGRAVFLGAAAAMAVALFLGGDSGPWLPGFAWYVLKTAAVIVALISWGRRLPVLRPDRTVEVAWIVLVPVTLLQTLIVAVLAVTGFYG</sequence>
<evidence type="ECO:0000256" key="3">
    <source>
        <dbReference type="ARBA" id="ARBA00022989"/>
    </source>
</evidence>
<dbReference type="Pfam" id="PF00146">
    <property type="entry name" value="NADHdh"/>
    <property type="match status" value="1"/>
</dbReference>
<keyword evidence="10" id="KW-1185">Reference proteome</keyword>
<gene>
    <name evidence="9" type="ORF">G3R41_04180</name>
    <name evidence="8" type="ORF">GCU67_04180</name>
</gene>
<evidence type="ECO:0000256" key="1">
    <source>
        <dbReference type="ARBA" id="ARBA00004141"/>
    </source>
</evidence>
<dbReference type="GO" id="GO:0009060">
    <property type="term" value="P:aerobic respiration"/>
    <property type="evidence" value="ECO:0007669"/>
    <property type="project" value="TreeGrafter"/>
</dbReference>
<dbReference type="GO" id="GO:0003954">
    <property type="term" value="F:NADH dehydrogenase activity"/>
    <property type="evidence" value="ECO:0007669"/>
    <property type="project" value="TreeGrafter"/>
</dbReference>
<dbReference type="PANTHER" id="PTHR11432:SF3">
    <property type="entry name" value="NADH-UBIQUINONE OXIDOREDUCTASE CHAIN 1"/>
    <property type="match status" value="1"/>
</dbReference>
<keyword evidence="4 7" id="KW-0472">Membrane</keyword>
<feature type="transmembrane region" description="Helical" evidence="7">
    <location>
        <begin position="220"/>
        <end position="240"/>
    </location>
</feature>
<evidence type="ECO:0000313" key="9">
    <source>
        <dbReference type="EMBL" id="NEN50145.1"/>
    </source>
</evidence>
<organism evidence="8 10">
    <name type="scientific">Modestobacter muralis</name>
    <dbReference type="NCBI Taxonomy" id="1608614"/>
    <lineage>
        <taxon>Bacteria</taxon>
        <taxon>Bacillati</taxon>
        <taxon>Actinomycetota</taxon>
        <taxon>Actinomycetes</taxon>
        <taxon>Geodermatophilales</taxon>
        <taxon>Geodermatophilaceae</taxon>
        <taxon>Modestobacter</taxon>
    </lineage>
</organism>
<dbReference type="EMBL" id="JAAGWH010000013">
    <property type="protein sequence ID" value="NEK93378.1"/>
    <property type="molecule type" value="Genomic_DNA"/>
</dbReference>
<protein>
    <submittedName>
        <fullName evidence="8">NADH-quinone oxidoreductase subunit H</fullName>
    </submittedName>
</protein>
<keyword evidence="3 7" id="KW-1133">Transmembrane helix</keyword>
<dbReference type="Proteomes" id="UP000468828">
    <property type="component" value="Unassembled WGS sequence"/>
</dbReference>
<dbReference type="EMBL" id="JAAGWB010000013">
    <property type="protein sequence ID" value="NEN50145.1"/>
    <property type="molecule type" value="Genomic_DNA"/>
</dbReference>
<feature type="transmembrane region" description="Helical" evidence="7">
    <location>
        <begin position="252"/>
        <end position="275"/>
    </location>
</feature>
<keyword evidence="2 5" id="KW-0812">Transmembrane</keyword>
<comment type="similarity">
    <text evidence="5">Belongs to the complex I subunit 1 family.</text>
</comment>
<reference evidence="8 10" key="1">
    <citation type="submission" date="2020-01" db="EMBL/GenBank/DDBJ databases">
        <title>the WGS Modestobacter muralis CPCC 204518.</title>
        <authorList>
            <person name="Jiang Z."/>
        </authorList>
    </citation>
    <scope>NUCLEOTIDE SEQUENCE [LARGE SCALE GENOMIC DNA]</scope>
    <source>
        <strain evidence="8 10">DSM 100205</strain>
    </source>
</reference>
<feature type="transmembrane region" description="Helical" evidence="7">
    <location>
        <begin position="148"/>
        <end position="170"/>
    </location>
</feature>
<evidence type="ECO:0000313" key="11">
    <source>
        <dbReference type="Proteomes" id="UP000471152"/>
    </source>
</evidence>
<evidence type="ECO:0000256" key="7">
    <source>
        <dbReference type="SAM" id="Phobius"/>
    </source>
</evidence>
<name>A0A6P0EVR6_9ACTN</name>
<dbReference type="GO" id="GO:0005886">
    <property type="term" value="C:plasma membrane"/>
    <property type="evidence" value="ECO:0007669"/>
    <property type="project" value="UniProtKB-SubCell"/>
</dbReference>
<feature type="region of interest" description="Disordered" evidence="6">
    <location>
        <begin position="1"/>
        <end position="32"/>
    </location>
</feature>
<reference evidence="9 11" key="2">
    <citation type="submission" date="2020-02" db="EMBL/GenBank/DDBJ databases">
        <title>The WGS of Modestobacter muralis DSM 100205.</title>
        <authorList>
            <person name="Jiang Z."/>
        </authorList>
    </citation>
    <scope>NUCLEOTIDE SEQUENCE [LARGE SCALE GENOMIC DNA]</scope>
    <source>
        <strain evidence="9 11">DSM 100205</strain>
    </source>
</reference>
<feature type="transmembrane region" description="Helical" evidence="7">
    <location>
        <begin position="333"/>
        <end position="353"/>
    </location>
</feature>
<evidence type="ECO:0000256" key="4">
    <source>
        <dbReference type="ARBA" id="ARBA00023136"/>
    </source>
</evidence>
<proteinExistence type="inferred from homology"/>
<evidence type="ECO:0000256" key="5">
    <source>
        <dbReference type="RuleBase" id="RU000471"/>
    </source>
</evidence>
<evidence type="ECO:0000256" key="6">
    <source>
        <dbReference type="SAM" id="MobiDB-lite"/>
    </source>
</evidence>
<dbReference type="Proteomes" id="UP000471152">
    <property type="component" value="Unassembled WGS sequence"/>
</dbReference>
<comment type="subcellular location">
    <subcellularLocation>
        <location evidence="5">Cell membrane</location>
        <topology evidence="5">Multi-pass membrane protein</topology>
    </subcellularLocation>
    <subcellularLocation>
        <location evidence="1">Membrane</location>
        <topology evidence="1">Multi-pass membrane protein</topology>
    </subcellularLocation>
</comment>
<dbReference type="InterPro" id="IPR001694">
    <property type="entry name" value="NADH_UbQ_OxRdtase_su1/FPO"/>
</dbReference>
<feature type="transmembrane region" description="Helical" evidence="7">
    <location>
        <begin position="300"/>
        <end position="321"/>
    </location>
</feature>
<dbReference type="AlphaFoldDB" id="A0A6P0EVR6"/>
<evidence type="ECO:0000313" key="10">
    <source>
        <dbReference type="Proteomes" id="UP000468828"/>
    </source>
</evidence>